<keyword evidence="2" id="KW-1185">Reference proteome</keyword>
<dbReference type="GO" id="GO:0005778">
    <property type="term" value="C:peroxisomal membrane"/>
    <property type="evidence" value="ECO:0007669"/>
    <property type="project" value="TreeGrafter"/>
</dbReference>
<dbReference type="OrthoDB" id="411017at2759"/>
<name>A0A1G4MI16_LACFM</name>
<dbReference type="OMA" id="YGIMDEL"/>
<dbReference type="PANTHER" id="PTHR12652:SF50">
    <property type="entry name" value="PEROXIN 11"/>
    <property type="match status" value="1"/>
</dbReference>
<accession>A0A1G4MI16</accession>
<dbReference type="EMBL" id="LT598486">
    <property type="protein sequence ID" value="SCW03447.1"/>
    <property type="molecule type" value="Genomic_DNA"/>
</dbReference>
<proteinExistence type="predicted"/>
<gene>
    <name evidence="1" type="ORF">LAFE_0G10616G</name>
</gene>
<dbReference type="Proteomes" id="UP000190831">
    <property type="component" value="Chromosome G"/>
</dbReference>
<evidence type="ECO:0000313" key="1">
    <source>
        <dbReference type="EMBL" id="SCW03447.1"/>
    </source>
</evidence>
<sequence>MDTSSYGDFYTSQKLVNEFHMLQDSLPITMEDKDGHDDDNHEEAEEVTRAVALEVADANKTVEQKVLVRNIDILKRIFDTLGGKDRIAKIIKYVLDLLKLCVARSRKSITSWDPEVLQYYSKVLKQLNFRMALRHPVTIAKILTVAMLRNFESKATLVSTNLSLFRQILRFGGTPFRVAALWKKLLLTTQQLSSQKGDDISALATMNKIWLNEASLGDFIDLYYGIMDELMLMHKFKLWSHTGVHKWVAKHEALSWYYDILLGLKKNWCTLQNLKHAQLELEIQAQVKRRALEISSRLHGRGTSPIKRQLLQDLHVENSTDSELAERLASLQREKTVVYCDLVRLSFDFLADTTDVFNMKTPPGTYAILSLASGLTGFVKLWINAKQDLSSPAA</sequence>
<dbReference type="GO" id="GO:0016559">
    <property type="term" value="P:peroxisome fission"/>
    <property type="evidence" value="ECO:0007669"/>
    <property type="project" value="TreeGrafter"/>
</dbReference>
<dbReference type="STRING" id="4955.A0A1G4MI16"/>
<organism evidence="1 2">
    <name type="scientific">Lachancea fermentati</name>
    <name type="common">Zygosaccharomyces fermentati</name>
    <dbReference type="NCBI Taxonomy" id="4955"/>
    <lineage>
        <taxon>Eukaryota</taxon>
        <taxon>Fungi</taxon>
        <taxon>Dikarya</taxon>
        <taxon>Ascomycota</taxon>
        <taxon>Saccharomycotina</taxon>
        <taxon>Saccharomycetes</taxon>
        <taxon>Saccharomycetales</taxon>
        <taxon>Saccharomycetaceae</taxon>
        <taxon>Lachancea</taxon>
    </lineage>
</organism>
<reference evidence="1 2" key="1">
    <citation type="submission" date="2016-03" db="EMBL/GenBank/DDBJ databases">
        <authorList>
            <person name="Devillers H."/>
        </authorList>
    </citation>
    <scope>NUCLEOTIDE SEQUENCE [LARGE SCALE GENOMIC DNA]</scope>
    <source>
        <strain evidence="1">CBS 6772</strain>
    </source>
</reference>
<dbReference type="PANTHER" id="PTHR12652">
    <property type="entry name" value="PEROXISOMAL BIOGENESIS FACTOR 11"/>
    <property type="match status" value="1"/>
</dbReference>
<evidence type="ECO:0000313" key="2">
    <source>
        <dbReference type="Proteomes" id="UP000190831"/>
    </source>
</evidence>
<dbReference type="AlphaFoldDB" id="A0A1G4MI16"/>
<protein>
    <submittedName>
        <fullName evidence="1">LAFE_0G10616g1_1</fullName>
    </submittedName>
</protein>